<dbReference type="OrthoDB" id="5104384at2759"/>
<feature type="signal peptide" evidence="2">
    <location>
        <begin position="1"/>
        <end position="18"/>
    </location>
</feature>
<proteinExistence type="predicted"/>
<dbReference type="AlphaFoldDB" id="A0A3N2PTE2"/>
<feature type="compositionally biased region" description="Low complexity" evidence="1">
    <location>
        <begin position="186"/>
        <end position="198"/>
    </location>
</feature>
<reference evidence="3 4" key="1">
    <citation type="journal article" date="2018" name="Mol. Ecol.">
        <title>The obligate alkalophilic soda-lake fungus Sodiomyces alkalinus has shifted to a protein diet.</title>
        <authorList>
            <person name="Grum-Grzhimaylo A.A."/>
            <person name="Falkoski D.L."/>
            <person name="van den Heuvel J."/>
            <person name="Valero-Jimenez C.A."/>
            <person name="Min B."/>
            <person name="Choi I.G."/>
            <person name="Lipzen A."/>
            <person name="Daum C.G."/>
            <person name="Aanen D.K."/>
            <person name="Tsang A."/>
            <person name="Henrissat B."/>
            <person name="Bilanenko E.N."/>
            <person name="de Vries R.P."/>
            <person name="van Kan J.A.L."/>
            <person name="Grigoriev I.V."/>
            <person name="Debets A.J.M."/>
        </authorList>
    </citation>
    <scope>NUCLEOTIDE SEQUENCE [LARGE SCALE GENOMIC DNA]</scope>
    <source>
        <strain evidence="3 4">F11</strain>
    </source>
</reference>
<feature type="compositionally biased region" description="Acidic residues" evidence="1">
    <location>
        <begin position="167"/>
        <end position="185"/>
    </location>
</feature>
<feature type="region of interest" description="Disordered" evidence="1">
    <location>
        <begin position="142"/>
        <end position="198"/>
    </location>
</feature>
<feature type="chain" id="PRO_5018124703" description="Infection structure specific protein" evidence="2">
    <location>
        <begin position="19"/>
        <end position="220"/>
    </location>
</feature>
<protein>
    <recommendedName>
        <fullName evidence="5">Infection structure specific protein</fullName>
    </recommendedName>
</protein>
<keyword evidence="2" id="KW-0732">Signal</keyword>
<evidence type="ECO:0000313" key="4">
    <source>
        <dbReference type="Proteomes" id="UP000272025"/>
    </source>
</evidence>
<evidence type="ECO:0000313" key="3">
    <source>
        <dbReference type="EMBL" id="ROT37758.1"/>
    </source>
</evidence>
<organism evidence="3 4">
    <name type="scientific">Sodiomyces alkalinus (strain CBS 110278 / VKM F-3762 / F11)</name>
    <name type="common">Alkaliphilic filamentous fungus</name>
    <dbReference type="NCBI Taxonomy" id="1314773"/>
    <lineage>
        <taxon>Eukaryota</taxon>
        <taxon>Fungi</taxon>
        <taxon>Dikarya</taxon>
        <taxon>Ascomycota</taxon>
        <taxon>Pezizomycotina</taxon>
        <taxon>Sordariomycetes</taxon>
        <taxon>Hypocreomycetidae</taxon>
        <taxon>Glomerellales</taxon>
        <taxon>Plectosphaerellaceae</taxon>
        <taxon>Sodiomyces</taxon>
    </lineage>
</organism>
<dbReference type="EMBL" id="ML119056">
    <property type="protein sequence ID" value="ROT37758.1"/>
    <property type="molecule type" value="Genomic_DNA"/>
</dbReference>
<sequence>MYAQAAFLITALVAGVAAQAEPTPTQAYDPDACQSAFESIPTLFEDELVVLPEDDDLRDLATSYMLGEFYNTADTCELPAVTDVALAGPFSEWASSYTSFVERHYTVYRSIWEGCWGEPMLELSYPVAHYCSDLALAITGGVGDSEPTAAPSEIPSETPTPAPTGTDSEDEEEDNNGDDGEDAGESDNGNGDDGSAANRGTVASILATGIVALACIAAAY</sequence>
<keyword evidence="4" id="KW-1185">Reference proteome</keyword>
<name>A0A3N2PTE2_SODAK</name>
<feature type="compositionally biased region" description="Polar residues" evidence="1">
    <location>
        <begin position="155"/>
        <end position="166"/>
    </location>
</feature>
<evidence type="ECO:0008006" key="5">
    <source>
        <dbReference type="Google" id="ProtNLM"/>
    </source>
</evidence>
<evidence type="ECO:0000256" key="2">
    <source>
        <dbReference type="SAM" id="SignalP"/>
    </source>
</evidence>
<dbReference type="GeneID" id="39580474"/>
<accession>A0A3N2PTE2</accession>
<evidence type="ECO:0000256" key="1">
    <source>
        <dbReference type="SAM" id="MobiDB-lite"/>
    </source>
</evidence>
<dbReference type="RefSeq" id="XP_028465564.1">
    <property type="nucleotide sequence ID" value="XM_028611996.1"/>
</dbReference>
<gene>
    <name evidence="3" type="ORF">SODALDRAFT_333513</name>
</gene>
<dbReference type="Proteomes" id="UP000272025">
    <property type="component" value="Unassembled WGS sequence"/>
</dbReference>